<dbReference type="AlphaFoldDB" id="A0A841HZB5"/>
<name>A0A841HZB5_9DEIO</name>
<evidence type="ECO:0000313" key="1">
    <source>
        <dbReference type="EMBL" id="MBB6097550.1"/>
    </source>
</evidence>
<dbReference type="RefSeq" id="WP_343058208.1">
    <property type="nucleotide sequence ID" value="NZ_JACHHG010000003.1"/>
</dbReference>
<comment type="caution">
    <text evidence="1">The sequence shown here is derived from an EMBL/GenBank/DDBJ whole genome shotgun (WGS) entry which is preliminary data.</text>
</comment>
<dbReference type="EMBL" id="JACHHG010000003">
    <property type="protein sequence ID" value="MBB6097550.1"/>
    <property type="molecule type" value="Genomic_DNA"/>
</dbReference>
<evidence type="ECO:0000313" key="2">
    <source>
        <dbReference type="Proteomes" id="UP000569951"/>
    </source>
</evidence>
<reference evidence="1 2" key="1">
    <citation type="submission" date="2020-08" db="EMBL/GenBank/DDBJ databases">
        <title>Genomic Encyclopedia of Type Strains, Phase IV (KMG-IV): sequencing the most valuable type-strain genomes for metagenomic binning, comparative biology and taxonomic classification.</title>
        <authorList>
            <person name="Goeker M."/>
        </authorList>
    </citation>
    <scope>NUCLEOTIDE SEQUENCE [LARGE SCALE GENOMIC DNA]</scope>
    <source>
        <strain evidence="1 2">DSM 21458</strain>
    </source>
</reference>
<protein>
    <submittedName>
        <fullName evidence="1">Putative nucleic acid-binding Zn ribbon protein</fullName>
    </submittedName>
</protein>
<sequence length="294" mass="33119">MSRRPREGGMRELARLLDQTLSRNRLSGGVRRARAVLLWPEVVGSELARLTRARSQQGGVLFVEAADSVLANFLTMQRHVFLQRLQEKLGDSSVRELRFAVGRMNSQETPRTTVVEALPEPDRRNLERMVTGLPGELQDAARRAADAVARARIWRERQGWKPCPICATPTDKSGPCHVCRDLLANPQVQGASLKLARNPDLALEPERFTFLSVDGFEAARYLAREYLEGKMDELIHEVVSSGGDPVYRQFLLHQAQCYLALGLRSSLRYVSPDHWKELPERVYRVLTAHQASGA</sequence>
<proteinExistence type="predicted"/>
<dbReference type="PANTHER" id="PTHR36456">
    <property type="entry name" value="UPF0232 PROTEIN SCO3875"/>
    <property type="match status" value="1"/>
</dbReference>
<keyword evidence="2" id="KW-1185">Reference proteome</keyword>
<gene>
    <name evidence="1" type="ORF">HNR42_000967</name>
</gene>
<accession>A0A841HZB5</accession>
<dbReference type="Proteomes" id="UP000569951">
    <property type="component" value="Unassembled WGS sequence"/>
</dbReference>
<dbReference type="InterPro" id="IPR007922">
    <property type="entry name" value="DciA-like"/>
</dbReference>
<organism evidence="1 2">
    <name type="scientific">Deinobacterium chartae</name>
    <dbReference type="NCBI Taxonomy" id="521158"/>
    <lineage>
        <taxon>Bacteria</taxon>
        <taxon>Thermotogati</taxon>
        <taxon>Deinococcota</taxon>
        <taxon>Deinococci</taxon>
        <taxon>Deinococcales</taxon>
        <taxon>Deinococcaceae</taxon>
        <taxon>Deinobacterium</taxon>
    </lineage>
</organism>
<dbReference type="PANTHER" id="PTHR36456:SF1">
    <property type="entry name" value="UPF0232 PROTEIN SCO3875"/>
    <property type="match status" value="1"/>
</dbReference>
<dbReference type="Pfam" id="PF05258">
    <property type="entry name" value="DciA"/>
    <property type="match status" value="1"/>
</dbReference>